<organism evidence="1 2">
    <name type="scientific">Papaver somniferum</name>
    <name type="common">Opium poppy</name>
    <dbReference type="NCBI Taxonomy" id="3469"/>
    <lineage>
        <taxon>Eukaryota</taxon>
        <taxon>Viridiplantae</taxon>
        <taxon>Streptophyta</taxon>
        <taxon>Embryophyta</taxon>
        <taxon>Tracheophyta</taxon>
        <taxon>Spermatophyta</taxon>
        <taxon>Magnoliopsida</taxon>
        <taxon>Ranunculales</taxon>
        <taxon>Papaveraceae</taxon>
        <taxon>Papaveroideae</taxon>
        <taxon>Papaver</taxon>
    </lineage>
</organism>
<keyword evidence="2" id="KW-1185">Reference proteome</keyword>
<dbReference type="EMBL" id="CM010721">
    <property type="protein sequence ID" value="RZC71978.1"/>
    <property type="molecule type" value="Genomic_DNA"/>
</dbReference>
<name>A0A4Y7KIT9_PAPSO</name>
<dbReference type="Gramene" id="RZC71978">
    <property type="protein sequence ID" value="RZC71978"/>
    <property type="gene ID" value="C5167_035148"/>
</dbReference>
<proteinExistence type="predicted"/>
<reference evidence="1 2" key="1">
    <citation type="journal article" date="2018" name="Science">
        <title>The opium poppy genome and morphinan production.</title>
        <authorList>
            <person name="Guo L."/>
            <person name="Winzer T."/>
            <person name="Yang X."/>
            <person name="Li Y."/>
            <person name="Ning Z."/>
            <person name="He Z."/>
            <person name="Teodor R."/>
            <person name="Lu Y."/>
            <person name="Bowser T.A."/>
            <person name="Graham I.A."/>
            <person name="Ye K."/>
        </authorList>
    </citation>
    <scope>NUCLEOTIDE SEQUENCE [LARGE SCALE GENOMIC DNA]</scope>
    <source>
        <strain evidence="2">cv. HN1</strain>
        <tissue evidence="1">Leaves</tissue>
    </source>
</reference>
<sequence length="34" mass="4053">MRFHKGTYDFAKEQMAVRGKSFKITDEVFKTQRA</sequence>
<evidence type="ECO:0000313" key="1">
    <source>
        <dbReference type="EMBL" id="RZC71978.1"/>
    </source>
</evidence>
<gene>
    <name evidence="1" type="ORF">C5167_035148</name>
</gene>
<accession>A0A4Y7KIT9</accession>
<evidence type="ECO:0000313" key="2">
    <source>
        <dbReference type="Proteomes" id="UP000316621"/>
    </source>
</evidence>
<protein>
    <submittedName>
        <fullName evidence="1">Uncharacterized protein</fullName>
    </submittedName>
</protein>
<dbReference type="Proteomes" id="UP000316621">
    <property type="component" value="Chromosome 7"/>
</dbReference>
<dbReference type="AlphaFoldDB" id="A0A4Y7KIT9"/>